<comment type="similarity">
    <text evidence="1">Belongs to the ABITRAM family.</text>
</comment>
<dbReference type="OrthoDB" id="48130at2759"/>
<evidence type="ECO:0000256" key="2">
    <source>
        <dbReference type="ARBA" id="ARBA00019325"/>
    </source>
</evidence>
<dbReference type="Proteomes" id="UP000015104">
    <property type="component" value="Unassembled WGS sequence"/>
</dbReference>
<reference evidence="4" key="2">
    <citation type="submission" date="2015-06" db="UniProtKB">
        <authorList>
            <consortium name="EnsemblMetazoa"/>
        </authorList>
    </citation>
    <scope>IDENTIFICATION</scope>
</reference>
<sequence length="203" mass="23354">MDNPIMVGPTDSYPLPCERILPDWPCVTERYFEPRFYAPKLTKRVPIECHIGHQCVLFHSNRIGVVTLAHNHPLLTNDSPVEKLDFQVKDNTNRLDNKVSGKWKKGGQRVDQNSQLCIATCKDGTSYAIFACMRGTLIEINEKLFTDPNILRQKPWSEGYIAIIFPLVKSFKTEKESLMSWTDYKKFLDESEPKNNEITESDS</sequence>
<evidence type="ECO:0000313" key="5">
    <source>
        <dbReference type="Proteomes" id="UP000015104"/>
    </source>
</evidence>
<dbReference type="InterPro" id="IPR011053">
    <property type="entry name" value="Single_hybrid_motif"/>
</dbReference>
<dbReference type="HOGENOM" id="CLU_107323_1_0_1"/>
<evidence type="ECO:0000256" key="3">
    <source>
        <dbReference type="ARBA" id="ARBA00030463"/>
    </source>
</evidence>
<evidence type="ECO:0000256" key="1">
    <source>
        <dbReference type="ARBA" id="ARBA00010764"/>
    </source>
</evidence>
<proteinExistence type="inferred from homology"/>
<gene>
    <name evidence="4" type="primary">107364570</name>
</gene>
<dbReference type="EnsemblMetazoa" id="tetur12g01930.1">
    <property type="protein sequence ID" value="tetur12g01930.1"/>
    <property type="gene ID" value="tetur12g01930"/>
</dbReference>
<dbReference type="SUPFAM" id="SSF51230">
    <property type="entry name" value="Single hybrid motif"/>
    <property type="match status" value="1"/>
</dbReference>
<dbReference type="KEGG" id="tut:107364570"/>
<dbReference type="PANTHER" id="PTHR13651">
    <property type="entry name" value="PROTEIN ABITRAM"/>
    <property type="match status" value="1"/>
</dbReference>
<dbReference type="InterPro" id="IPR039169">
    <property type="entry name" value="Abitram"/>
</dbReference>
<dbReference type="InterPro" id="IPR033753">
    <property type="entry name" value="GCV_H/Fam206"/>
</dbReference>
<dbReference type="GO" id="GO:0005634">
    <property type="term" value="C:nucleus"/>
    <property type="evidence" value="ECO:0007669"/>
    <property type="project" value="TreeGrafter"/>
</dbReference>
<dbReference type="AlphaFoldDB" id="T1KIM8"/>
<protein>
    <recommendedName>
        <fullName evidence="2">Protein Abitram</fullName>
    </recommendedName>
    <alternativeName>
        <fullName evidence="3">Actin-binding transcription modulator</fullName>
    </alternativeName>
</protein>
<dbReference type="Pfam" id="PF01597">
    <property type="entry name" value="GCV_H"/>
    <property type="match status" value="1"/>
</dbReference>
<dbReference type="EMBL" id="CAEY01000114">
    <property type="status" value="NOT_ANNOTATED_CDS"/>
    <property type="molecule type" value="Genomic_DNA"/>
</dbReference>
<evidence type="ECO:0000313" key="4">
    <source>
        <dbReference type="EnsemblMetazoa" id="tetur12g01930.1"/>
    </source>
</evidence>
<dbReference type="OMA" id="GKACEDH"/>
<name>T1KIM8_TETUR</name>
<dbReference type="Gene3D" id="2.40.50.100">
    <property type="match status" value="1"/>
</dbReference>
<keyword evidence="5" id="KW-1185">Reference proteome</keyword>
<dbReference type="eggNOG" id="KOG3266">
    <property type="taxonomic scope" value="Eukaryota"/>
</dbReference>
<reference evidence="5" key="1">
    <citation type="submission" date="2011-08" db="EMBL/GenBank/DDBJ databases">
        <authorList>
            <person name="Rombauts S."/>
        </authorList>
    </citation>
    <scope>NUCLEOTIDE SEQUENCE</scope>
    <source>
        <strain evidence="5">London</strain>
    </source>
</reference>
<organism evidence="4 5">
    <name type="scientific">Tetranychus urticae</name>
    <name type="common">Two-spotted spider mite</name>
    <dbReference type="NCBI Taxonomy" id="32264"/>
    <lineage>
        <taxon>Eukaryota</taxon>
        <taxon>Metazoa</taxon>
        <taxon>Ecdysozoa</taxon>
        <taxon>Arthropoda</taxon>
        <taxon>Chelicerata</taxon>
        <taxon>Arachnida</taxon>
        <taxon>Acari</taxon>
        <taxon>Acariformes</taxon>
        <taxon>Trombidiformes</taxon>
        <taxon>Prostigmata</taxon>
        <taxon>Eleutherengona</taxon>
        <taxon>Raphignathae</taxon>
        <taxon>Tetranychoidea</taxon>
        <taxon>Tetranychidae</taxon>
        <taxon>Tetranychus</taxon>
    </lineage>
</organism>
<accession>T1KIM8</accession>
<dbReference type="STRING" id="32264.T1KIM8"/>
<dbReference type="PANTHER" id="PTHR13651:SF0">
    <property type="entry name" value="PROTEIN ABITRAM"/>
    <property type="match status" value="1"/>
</dbReference>